<evidence type="ECO:0000256" key="7">
    <source>
        <dbReference type="ARBA" id="ARBA00022842"/>
    </source>
</evidence>
<organism evidence="17">
    <name type="scientific">uncultured organism</name>
    <dbReference type="NCBI Taxonomy" id="155900"/>
    <lineage>
        <taxon>unclassified sequences</taxon>
        <taxon>environmental samples</taxon>
    </lineage>
</organism>
<evidence type="ECO:0000256" key="2">
    <source>
        <dbReference type="ARBA" id="ARBA00008023"/>
    </source>
</evidence>
<evidence type="ECO:0000313" key="17">
    <source>
        <dbReference type="EMBL" id="VDS02699.1"/>
    </source>
</evidence>
<comment type="cofactor">
    <cofactor evidence="1">
        <name>Mg(2+)</name>
        <dbReference type="ChEBI" id="CHEBI:18420"/>
    </cofactor>
</comment>
<dbReference type="GO" id="GO:0009117">
    <property type="term" value="P:nucleotide metabolic process"/>
    <property type="evidence" value="ECO:0007669"/>
    <property type="project" value="UniProtKB-KW"/>
</dbReference>
<dbReference type="HAMAP" id="MF_01405">
    <property type="entry name" value="Non_canon_purine_NTPase"/>
    <property type="match status" value="1"/>
</dbReference>
<dbReference type="EC" id="3.6.1.66" evidence="11"/>
<reference evidence="17" key="1">
    <citation type="submission" date="2018-12" db="EMBL/GenBank/DDBJ databases">
        <authorList>
            <person name="Laville E."/>
        </authorList>
    </citation>
    <scope>NUCLEOTIDE SEQUENCE</scope>
</reference>
<dbReference type="AlphaFoldDB" id="A0A447I5S8"/>
<evidence type="ECO:0000256" key="9">
    <source>
        <dbReference type="ARBA" id="ARBA00051875"/>
    </source>
</evidence>
<keyword evidence="4" id="KW-0479">Metal-binding</keyword>
<dbReference type="GO" id="GO:0017111">
    <property type="term" value="F:ribonucleoside triphosphate phosphatase activity"/>
    <property type="evidence" value="ECO:0007669"/>
    <property type="project" value="InterPro"/>
</dbReference>
<dbReference type="Gene3D" id="3.90.950.10">
    <property type="match status" value="1"/>
</dbReference>
<dbReference type="InterPro" id="IPR020922">
    <property type="entry name" value="dITP/XTP_pyrophosphatase"/>
</dbReference>
<dbReference type="EMBL" id="LR131276">
    <property type="protein sequence ID" value="VDS02455.1"/>
    <property type="molecule type" value="Genomic_DNA"/>
</dbReference>
<evidence type="ECO:0000256" key="13">
    <source>
        <dbReference type="ARBA" id="ARBA00075987"/>
    </source>
</evidence>
<keyword evidence="7" id="KW-0460">Magnesium</keyword>
<evidence type="ECO:0000256" key="14">
    <source>
        <dbReference type="ARBA" id="ARBA00078805"/>
    </source>
</evidence>
<dbReference type="GO" id="GO:0035870">
    <property type="term" value="F:dITP diphosphatase activity"/>
    <property type="evidence" value="ECO:0007669"/>
    <property type="project" value="UniProtKB-ARBA"/>
</dbReference>
<name>A0A447I5S8_9ZZZZ</name>
<evidence type="ECO:0000256" key="6">
    <source>
        <dbReference type="ARBA" id="ARBA00022801"/>
    </source>
</evidence>
<dbReference type="SUPFAM" id="SSF52972">
    <property type="entry name" value="ITPase-like"/>
    <property type="match status" value="1"/>
</dbReference>
<dbReference type="NCBIfam" id="NF011398">
    <property type="entry name" value="PRK14823.1"/>
    <property type="match status" value="1"/>
</dbReference>
<dbReference type="InterPro" id="IPR029001">
    <property type="entry name" value="ITPase-like_fam"/>
</dbReference>
<dbReference type="NCBIfam" id="TIGR00042">
    <property type="entry name" value="RdgB/HAM1 family non-canonical purine NTP pyrophosphatase"/>
    <property type="match status" value="1"/>
</dbReference>
<dbReference type="GO" id="GO:0046872">
    <property type="term" value="F:metal ion binding"/>
    <property type="evidence" value="ECO:0007669"/>
    <property type="project" value="UniProtKB-KW"/>
</dbReference>
<evidence type="ECO:0000256" key="11">
    <source>
        <dbReference type="ARBA" id="ARBA00066468"/>
    </source>
</evidence>
<keyword evidence="5" id="KW-0547">Nucleotide-binding</keyword>
<evidence type="ECO:0000256" key="1">
    <source>
        <dbReference type="ARBA" id="ARBA00001946"/>
    </source>
</evidence>
<dbReference type="GO" id="GO:0036220">
    <property type="term" value="F:ITP diphosphatase activity"/>
    <property type="evidence" value="ECO:0007669"/>
    <property type="project" value="UniProtKB-EC"/>
</dbReference>
<evidence type="ECO:0000256" key="12">
    <source>
        <dbReference type="ARBA" id="ARBA00071289"/>
    </source>
</evidence>
<dbReference type="CDD" id="cd00515">
    <property type="entry name" value="HAM1"/>
    <property type="match status" value="1"/>
</dbReference>
<keyword evidence="8" id="KW-0546">Nucleotide metabolism</keyword>
<dbReference type="EMBL" id="LR131285">
    <property type="protein sequence ID" value="VDS02699.1"/>
    <property type="molecule type" value="Genomic_DNA"/>
</dbReference>
<dbReference type="InterPro" id="IPR002637">
    <property type="entry name" value="RdgB/HAM1"/>
</dbReference>
<sequence length="210" mass="23279">MCIFAQKCIIVKKKFNMKKKLVFATNNAHKLEEIRAILGDKVEVLSLKDIRCEADIPETADTLEGNAALKAEYIHVHYGMDCFADDTGLEVEALDGAPGVYSARYAGGEGHDSEANMKKLLAELEGKENRKAQFRTAICLIEGGEKHLFEGIVKGEIIREKKGSSGFGYDPVFVPEGYAETFAEMGAEEKNRISHRARAVQKLCDYLNSK</sequence>
<protein>
    <recommendedName>
        <fullName evidence="12">dITP/XTP pyrophosphatase</fullName>
        <ecNumber evidence="11">3.6.1.66</ecNumber>
    </recommendedName>
    <alternativeName>
        <fullName evidence="13">Non-canonical purine NTP pyrophosphatase</fullName>
    </alternativeName>
    <alternativeName>
        <fullName evidence="14">Non-standard purine NTP pyrophosphatase</fullName>
    </alternativeName>
    <alternativeName>
        <fullName evidence="16">Nucleoside-triphosphate diphosphatase</fullName>
    </alternativeName>
    <alternativeName>
        <fullName evidence="15">Nucleoside-triphosphate pyrophosphatase</fullName>
    </alternativeName>
</protein>
<dbReference type="PANTHER" id="PTHR11067:SF9">
    <property type="entry name" value="INOSINE TRIPHOSPHATE PYROPHOSPHATASE"/>
    <property type="match status" value="1"/>
</dbReference>
<evidence type="ECO:0000256" key="3">
    <source>
        <dbReference type="ARBA" id="ARBA00011738"/>
    </source>
</evidence>
<dbReference type="GO" id="GO:0036222">
    <property type="term" value="F:XTP diphosphatase activity"/>
    <property type="evidence" value="ECO:0007669"/>
    <property type="project" value="UniProtKB-ARBA"/>
</dbReference>
<keyword evidence="6 17" id="KW-0378">Hydrolase</keyword>
<evidence type="ECO:0000256" key="5">
    <source>
        <dbReference type="ARBA" id="ARBA00022741"/>
    </source>
</evidence>
<proteinExistence type="inferred from homology"/>
<dbReference type="FunFam" id="3.90.950.10:FF:000001">
    <property type="entry name" value="dITP/XTP pyrophosphatase"/>
    <property type="match status" value="1"/>
</dbReference>
<evidence type="ECO:0000256" key="10">
    <source>
        <dbReference type="ARBA" id="ARBA00052017"/>
    </source>
</evidence>
<evidence type="ECO:0000256" key="16">
    <source>
        <dbReference type="ARBA" id="ARBA00083635"/>
    </source>
</evidence>
<evidence type="ECO:0000256" key="8">
    <source>
        <dbReference type="ARBA" id="ARBA00023080"/>
    </source>
</evidence>
<accession>A0A447I5S8</accession>
<dbReference type="Pfam" id="PF01725">
    <property type="entry name" value="Ham1p_like"/>
    <property type="match status" value="1"/>
</dbReference>
<dbReference type="PANTHER" id="PTHR11067">
    <property type="entry name" value="INOSINE TRIPHOSPHATE PYROPHOSPHATASE/HAM1 PROTEIN"/>
    <property type="match status" value="1"/>
</dbReference>
<comment type="subunit">
    <text evidence="3">Homodimer.</text>
</comment>
<comment type="catalytic activity">
    <reaction evidence="10">
        <text>XTP + H2O = XMP + diphosphate + H(+)</text>
        <dbReference type="Rhea" id="RHEA:28610"/>
        <dbReference type="ChEBI" id="CHEBI:15377"/>
        <dbReference type="ChEBI" id="CHEBI:15378"/>
        <dbReference type="ChEBI" id="CHEBI:33019"/>
        <dbReference type="ChEBI" id="CHEBI:57464"/>
        <dbReference type="ChEBI" id="CHEBI:61314"/>
        <dbReference type="EC" id="3.6.1.66"/>
    </reaction>
</comment>
<evidence type="ECO:0000256" key="15">
    <source>
        <dbReference type="ARBA" id="ARBA00083186"/>
    </source>
</evidence>
<dbReference type="GO" id="GO:0000166">
    <property type="term" value="F:nucleotide binding"/>
    <property type="evidence" value="ECO:0007669"/>
    <property type="project" value="UniProtKB-KW"/>
</dbReference>
<evidence type="ECO:0000256" key="4">
    <source>
        <dbReference type="ARBA" id="ARBA00022723"/>
    </source>
</evidence>
<comment type="similarity">
    <text evidence="2">Belongs to the HAM1 NTPase family.</text>
</comment>
<comment type="catalytic activity">
    <reaction evidence="9">
        <text>dITP + H2O = dIMP + diphosphate + H(+)</text>
        <dbReference type="Rhea" id="RHEA:28342"/>
        <dbReference type="ChEBI" id="CHEBI:15377"/>
        <dbReference type="ChEBI" id="CHEBI:15378"/>
        <dbReference type="ChEBI" id="CHEBI:33019"/>
        <dbReference type="ChEBI" id="CHEBI:61194"/>
        <dbReference type="ChEBI" id="CHEBI:61382"/>
        <dbReference type="EC" id="3.6.1.66"/>
    </reaction>
</comment>
<dbReference type="GO" id="GO:0009146">
    <property type="term" value="P:purine nucleoside triphosphate catabolic process"/>
    <property type="evidence" value="ECO:0007669"/>
    <property type="project" value="UniProtKB-ARBA"/>
</dbReference>